<dbReference type="GO" id="GO:0051642">
    <property type="term" value="P:centrosome localization"/>
    <property type="evidence" value="ECO:0007669"/>
    <property type="project" value="TreeGrafter"/>
</dbReference>
<evidence type="ECO:0000256" key="6">
    <source>
        <dbReference type="ARBA" id="ARBA00023212"/>
    </source>
</evidence>
<feature type="compositionally biased region" description="Low complexity" evidence="7">
    <location>
        <begin position="552"/>
        <end position="570"/>
    </location>
</feature>
<gene>
    <name evidence="9" type="ORF">NKR19_g263</name>
</gene>
<evidence type="ECO:0000313" key="9">
    <source>
        <dbReference type="EMBL" id="KAJ9165485.1"/>
    </source>
</evidence>
<evidence type="ECO:0000313" key="10">
    <source>
        <dbReference type="Proteomes" id="UP001174691"/>
    </source>
</evidence>
<feature type="region of interest" description="Disordered" evidence="7">
    <location>
        <begin position="186"/>
        <end position="659"/>
    </location>
</feature>
<protein>
    <submittedName>
        <fullName evidence="9">Nuclear distribution protein nudE</fullName>
    </submittedName>
</protein>
<dbReference type="Proteomes" id="UP001174691">
    <property type="component" value="Unassembled WGS sequence"/>
</dbReference>
<evidence type="ECO:0000256" key="5">
    <source>
        <dbReference type="ARBA" id="ARBA00023054"/>
    </source>
</evidence>
<name>A0AA38W4B6_9PEZI</name>
<dbReference type="EMBL" id="JANBVN010000003">
    <property type="protein sequence ID" value="KAJ9165485.1"/>
    <property type="molecule type" value="Genomic_DNA"/>
</dbReference>
<feature type="compositionally biased region" description="Low complexity" evidence="7">
    <location>
        <begin position="488"/>
        <end position="502"/>
    </location>
</feature>
<evidence type="ECO:0000259" key="8">
    <source>
        <dbReference type="Pfam" id="PF04880"/>
    </source>
</evidence>
<keyword evidence="6" id="KW-0206">Cytoskeleton</keyword>
<dbReference type="GO" id="GO:0007059">
    <property type="term" value="P:chromosome segregation"/>
    <property type="evidence" value="ECO:0007669"/>
    <property type="project" value="TreeGrafter"/>
</dbReference>
<proteinExistence type="inferred from homology"/>
<dbReference type="GO" id="GO:0047496">
    <property type="term" value="P:vesicle transport along microtubule"/>
    <property type="evidence" value="ECO:0007669"/>
    <property type="project" value="TreeGrafter"/>
</dbReference>
<feature type="compositionally biased region" description="Polar residues" evidence="7">
    <location>
        <begin position="214"/>
        <end position="226"/>
    </location>
</feature>
<keyword evidence="4" id="KW-0493">Microtubule</keyword>
<feature type="compositionally biased region" description="Polar residues" evidence="7">
    <location>
        <begin position="377"/>
        <end position="396"/>
    </location>
</feature>
<feature type="compositionally biased region" description="Low complexity" evidence="7">
    <location>
        <begin position="405"/>
        <end position="415"/>
    </location>
</feature>
<dbReference type="Gene3D" id="6.10.250.1080">
    <property type="match status" value="1"/>
</dbReference>
<evidence type="ECO:0000256" key="1">
    <source>
        <dbReference type="ARBA" id="ARBA00004245"/>
    </source>
</evidence>
<dbReference type="PANTHER" id="PTHR10921:SF1">
    <property type="entry name" value="NUCLEAR DISTRIBUTION PROTEIN NUDE HOMOLOG"/>
    <property type="match status" value="1"/>
</dbReference>
<dbReference type="InterPro" id="IPR006964">
    <property type="entry name" value="NUDE_dom"/>
</dbReference>
<evidence type="ECO:0000256" key="3">
    <source>
        <dbReference type="ARBA" id="ARBA00022490"/>
    </source>
</evidence>
<feature type="compositionally biased region" description="Low complexity" evidence="7">
    <location>
        <begin position="200"/>
        <end position="212"/>
    </location>
</feature>
<dbReference type="GO" id="GO:0005871">
    <property type="term" value="C:kinesin complex"/>
    <property type="evidence" value="ECO:0007669"/>
    <property type="project" value="TreeGrafter"/>
</dbReference>
<feature type="compositionally biased region" description="Polar residues" evidence="7">
    <location>
        <begin position="448"/>
        <end position="471"/>
    </location>
</feature>
<dbReference type="GO" id="GO:0000776">
    <property type="term" value="C:kinetochore"/>
    <property type="evidence" value="ECO:0007669"/>
    <property type="project" value="TreeGrafter"/>
</dbReference>
<dbReference type="AlphaFoldDB" id="A0AA38W4B6"/>
<organism evidence="9 10">
    <name type="scientific">Coniochaeta hoffmannii</name>
    <dbReference type="NCBI Taxonomy" id="91930"/>
    <lineage>
        <taxon>Eukaryota</taxon>
        <taxon>Fungi</taxon>
        <taxon>Dikarya</taxon>
        <taxon>Ascomycota</taxon>
        <taxon>Pezizomycotina</taxon>
        <taxon>Sordariomycetes</taxon>
        <taxon>Sordariomycetidae</taxon>
        <taxon>Coniochaetales</taxon>
        <taxon>Coniochaetaceae</taxon>
        <taxon>Coniochaeta</taxon>
    </lineage>
</organism>
<sequence length="659" mass="70824">MAEPPSSPPSENTSVEDALAWYKSQYEQLEAELSEFQASSKELEAELEKDLDAADKRERSLQQKAEGLNYEVEEWKRKYKESKLEANAAQNALEKEITTLRDANRTLLLKLRDIEVANDDFERQARNTTSSLSDLESKYNVSIERAVMLEEEIKLGEQEREQLRVEAQRLREELSDLKIEAEILQDKIKKQEEREERHLSSISTEITIPESPTFDHSPNSTASSPLILTPPDSKALSTAETASEAQDPPSPPMSDVSAPLPKKMPAVKTPAPVTRKSRLPSADHSITPKPKQFNTSMSSTRAPGARAATTGNAALRTPAPRPSVAKSARSTSHKIPPSNSLTQIRSLTAQMARLEARVHSARSKLPAPISTPPRASPRSSMISTSGSTAVPSTVTIRSRKRTIGSTASTSTLSSSIRRPQAEPDDATPTNPRHHHHHRDTSTSTTADFRSSTTKSHVPRLSTSGATSSGVSRLSFGPLPNRNPPGDDSAASRPSSRASISSSYVGMNHARPASRTDSYSSSSAAMPPPRPVSRTSLSGARTPLLPRPRSSLGGQQQQQQQQGHGHGHSQSVSYTAAELDEMGGDDGGLRTPSRRGTYSRFDAGGDGAGSAIPLPPGRRKSGGSGLASGVGVRRSSSGLGLRDGGGSGMESMAEDVGETY</sequence>
<keyword evidence="3" id="KW-0963">Cytoplasm</keyword>
<keyword evidence="10" id="KW-1185">Reference proteome</keyword>
<dbReference type="GO" id="GO:0007020">
    <property type="term" value="P:microtubule nucleation"/>
    <property type="evidence" value="ECO:0007669"/>
    <property type="project" value="TreeGrafter"/>
</dbReference>
<feature type="compositionally biased region" description="Polar residues" evidence="7">
    <location>
        <begin position="337"/>
        <end position="349"/>
    </location>
</feature>
<evidence type="ECO:0000256" key="2">
    <source>
        <dbReference type="ARBA" id="ARBA00007429"/>
    </source>
</evidence>
<dbReference type="GO" id="GO:0000132">
    <property type="term" value="P:establishment of mitotic spindle orientation"/>
    <property type="evidence" value="ECO:0007669"/>
    <property type="project" value="TreeGrafter"/>
</dbReference>
<feature type="compositionally biased region" description="Low complexity" evidence="7">
    <location>
        <begin position="628"/>
        <end position="639"/>
    </location>
</feature>
<comment type="caution">
    <text evidence="9">The sequence shown here is derived from an EMBL/GenBank/DDBJ whole genome shotgun (WGS) entry which is preliminary data.</text>
</comment>
<accession>A0AA38W4B6</accession>
<dbReference type="GO" id="GO:0005874">
    <property type="term" value="C:microtubule"/>
    <property type="evidence" value="ECO:0007669"/>
    <property type="project" value="UniProtKB-KW"/>
</dbReference>
<comment type="subcellular location">
    <subcellularLocation>
        <location evidence="1">Cytoplasm</location>
        <location evidence="1">Cytoskeleton</location>
    </subcellularLocation>
</comment>
<feature type="compositionally biased region" description="Polar residues" evidence="7">
    <location>
        <begin position="235"/>
        <end position="244"/>
    </location>
</feature>
<comment type="similarity">
    <text evidence="2">Belongs to the nudE family.</text>
</comment>
<dbReference type="Pfam" id="PF04880">
    <property type="entry name" value="NUDE_C"/>
    <property type="match status" value="1"/>
</dbReference>
<dbReference type="PANTHER" id="PTHR10921">
    <property type="entry name" value="NUCLEAR DISTRIBUTION PROTEIN NUDE HOMOLOG 1"/>
    <property type="match status" value="1"/>
</dbReference>
<feature type="compositionally biased region" description="Low complexity" evidence="7">
    <location>
        <begin position="300"/>
        <end position="317"/>
    </location>
</feature>
<feature type="compositionally biased region" description="Low complexity" evidence="7">
    <location>
        <begin position="510"/>
        <end position="524"/>
    </location>
</feature>
<feature type="domain" description="NUDE" evidence="8">
    <location>
        <begin position="131"/>
        <end position="303"/>
    </location>
</feature>
<evidence type="ECO:0000256" key="7">
    <source>
        <dbReference type="SAM" id="MobiDB-lite"/>
    </source>
</evidence>
<keyword evidence="5" id="KW-0175">Coiled coil</keyword>
<evidence type="ECO:0000256" key="4">
    <source>
        <dbReference type="ARBA" id="ARBA00022701"/>
    </source>
</evidence>
<feature type="compositionally biased region" description="Basic and acidic residues" evidence="7">
    <location>
        <begin position="186"/>
        <end position="199"/>
    </location>
</feature>
<dbReference type="InterPro" id="IPR033494">
    <property type="entry name" value="NUDE"/>
</dbReference>
<dbReference type="GO" id="GO:0008017">
    <property type="term" value="F:microtubule binding"/>
    <property type="evidence" value="ECO:0007669"/>
    <property type="project" value="InterPro"/>
</dbReference>
<reference evidence="9" key="1">
    <citation type="submission" date="2022-07" db="EMBL/GenBank/DDBJ databases">
        <title>Fungi with potential for degradation of polypropylene.</title>
        <authorList>
            <person name="Gostincar C."/>
        </authorList>
    </citation>
    <scope>NUCLEOTIDE SEQUENCE</scope>
    <source>
        <strain evidence="9">EXF-13287</strain>
    </source>
</reference>